<evidence type="ECO:0000313" key="4">
    <source>
        <dbReference type="Proteomes" id="UP001155380"/>
    </source>
</evidence>
<comment type="caution">
    <text evidence="3">The sequence shown here is derived from an EMBL/GenBank/DDBJ whole genome shotgun (WGS) entry which is preliminary data.</text>
</comment>
<dbReference type="InterPro" id="IPR036380">
    <property type="entry name" value="Isochorismatase-like_sf"/>
</dbReference>
<evidence type="ECO:0000259" key="2">
    <source>
        <dbReference type="Pfam" id="PF00857"/>
    </source>
</evidence>
<evidence type="ECO:0000256" key="1">
    <source>
        <dbReference type="ARBA" id="ARBA00022801"/>
    </source>
</evidence>
<dbReference type="Proteomes" id="UP001155380">
    <property type="component" value="Unassembled WGS sequence"/>
</dbReference>
<accession>A0AAJ1BYK9</accession>
<dbReference type="AlphaFoldDB" id="A0AAJ1BYK9"/>
<protein>
    <submittedName>
        <fullName evidence="3">Cysteine hydrolase</fullName>
    </submittedName>
</protein>
<dbReference type="CDD" id="cd00431">
    <property type="entry name" value="cysteine_hydrolases"/>
    <property type="match status" value="1"/>
</dbReference>
<dbReference type="Pfam" id="PF00857">
    <property type="entry name" value="Isochorismatase"/>
    <property type="match status" value="1"/>
</dbReference>
<dbReference type="EMBL" id="JAMXLX010000006">
    <property type="protein sequence ID" value="MCO5958660.1"/>
    <property type="molecule type" value="Genomic_DNA"/>
</dbReference>
<dbReference type="PANTHER" id="PTHR43540:SF9">
    <property type="entry name" value="FAMILY HYDROLASE, PUTATIVE (AFU_ORTHOLOGUE AFUA_2G08700)-RELATED"/>
    <property type="match status" value="1"/>
</dbReference>
<dbReference type="SUPFAM" id="SSF52499">
    <property type="entry name" value="Isochorismatase-like hydrolases"/>
    <property type="match status" value="1"/>
</dbReference>
<name>A0AAJ1BYK9_9HYPH</name>
<organism evidence="3 4">
    <name type="scientific">Ciceribacter sichuanensis</name>
    <dbReference type="NCBI Taxonomy" id="2949647"/>
    <lineage>
        <taxon>Bacteria</taxon>
        <taxon>Pseudomonadati</taxon>
        <taxon>Pseudomonadota</taxon>
        <taxon>Alphaproteobacteria</taxon>
        <taxon>Hyphomicrobiales</taxon>
        <taxon>Rhizobiaceae</taxon>
        <taxon>Ciceribacter</taxon>
    </lineage>
</organism>
<keyword evidence="1 3" id="KW-0378">Hydrolase</keyword>
<dbReference type="Gene3D" id="3.40.50.850">
    <property type="entry name" value="Isochorismatase-like"/>
    <property type="match status" value="1"/>
</dbReference>
<dbReference type="InterPro" id="IPR000868">
    <property type="entry name" value="Isochorismatase-like_dom"/>
</dbReference>
<gene>
    <name evidence="3" type="ORF">NBH21_17935</name>
</gene>
<feature type="domain" description="Isochorismatase-like" evidence="2">
    <location>
        <begin position="26"/>
        <end position="211"/>
    </location>
</feature>
<evidence type="ECO:0000313" key="3">
    <source>
        <dbReference type="EMBL" id="MCO5958660.1"/>
    </source>
</evidence>
<reference evidence="3" key="1">
    <citation type="submission" date="2022-06" db="EMBL/GenBank/DDBJ databases">
        <authorList>
            <person name="Sun Q."/>
        </authorList>
    </citation>
    <scope>NUCLEOTIDE SEQUENCE</scope>
    <source>
        <strain evidence="3">S101</strain>
    </source>
</reference>
<dbReference type="InterPro" id="IPR050272">
    <property type="entry name" value="Isochorismatase-like_hydrls"/>
</dbReference>
<proteinExistence type="predicted"/>
<dbReference type="GO" id="GO:0016787">
    <property type="term" value="F:hydrolase activity"/>
    <property type="evidence" value="ECO:0007669"/>
    <property type="project" value="UniProtKB-KW"/>
</dbReference>
<sequence>MSAPAMGLETSSFWPLGGPVSKAGIALIIIDMQVDFCAPGGWVDQLGEDVSNTRSVIEPIRDALEAARKAGITIIHTREGHKPDLSDLHANKQWRTRVHGLGIGDMGKNGRILVQGEPGWQIIPELEPAAGEIIIDKPGKSSFHRTELADALEKRGITRLVVTGVTSDCCVQSTLRDGFEYGIECVLLEDCTAAVETPNHEATIEILKSFGGRWGGVSDRAAFRAMLDGTHGEKADD</sequence>
<dbReference type="PANTHER" id="PTHR43540">
    <property type="entry name" value="PEROXYUREIDOACRYLATE/UREIDOACRYLATE AMIDOHYDROLASE-RELATED"/>
    <property type="match status" value="1"/>
</dbReference>